<feature type="transmembrane region" description="Helical" evidence="1">
    <location>
        <begin position="42"/>
        <end position="61"/>
    </location>
</feature>
<keyword evidence="1" id="KW-1133">Transmembrane helix</keyword>
<evidence type="ECO:0008006" key="4">
    <source>
        <dbReference type="Google" id="ProtNLM"/>
    </source>
</evidence>
<evidence type="ECO:0000256" key="1">
    <source>
        <dbReference type="SAM" id="Phobius"/>
    </source>
</evidence>
<reference evidence="2 3" key="1">
    <citation type="submission" date="2021-03" db="EMBL/GenBank/DDBJ databases">
        <title>Genomic Encyclopedia of Type Strains, Phase IV (KMG-IV): sequencing the most valuable type-strain genomes for metagenomic binning, comparative biology and taxonomic classification.</title>
        <authorList>
            <person name="Goeker M."/>
        </authorList>
    </citation>
    <scope>NUCLEOTIDE SEQUENCE [LARGE SCALE GENOMIC DNA]</scope>
    <source>
        <strain evidence="2 3">DSM 26048</strain>
    </source>
</reference>
<sequence length="82" mass="9393">MLLKMIDDDYKIRVFSILETMSTALMPLGMVLYGFLYDIFPAWWILVLSSLLLIGIVLVLARPSVVRKAHPELNELKAVNSW</sequence>
<comment type="caution">
    <text evidence="2">The sequence shown here is derived from an EMBL/GenBank/DDBJ whole genome shotgun (WGS) entry which is preliminary data.</text>
</comment>
<dbReference type="InterPro" id="IPR036259">
    <property type="entry name" value="MFS_trans_sf"/>
</dbReference>
<keyword evidence="3" id="KW-1185">Reference proteome</keyword>
<dbReference type="SUPFAM" id="SSF103473">
    <property type="entry name" value="MFS general substrate transporter"/>
    <property type="match status" value="1"/>
</dbReference>
<evidence type="ECO:0000313" key="3">
    <source>
        <dbReference type="Proteomes" id="UP001519287"/>
    </source>
</evidence>
<evidence type="ECO:0000313" key="2">
    <source>
        <dbReference type="EMBL" id="MBP1995428.1"/>
    </source>
</evidence>
<name>A0ABS4J6M1_9BACL</name>
<keyword evidence="1" id="KW-0812">Transmembrane</keyword>
<accession>A0ABS4J6M1</accession>
<feature type="transmembrane region" description="Helical" evidence="1">
    <location>
        <begin position="12"/>
        <end position="36"/>
    </location>
</feature>
<proteinExistence type="predicted"/>
<gene>
    <name evidence="2" type="ORF">J2Z66_007070</name>
</gene>
<keyword evidence="1" id="KW-0472">Membrane</keyword>
<organism evidence="2 3">
    <name type="scientific">Paenibacillus eucommiae</name>
    <dbReference type="NCBI Taxonomy" id="1355755"/>
    <lineage>
        <taxon>Bacteria</taxon>
        <taxon>Bacillati</taxon>
        <taxon>Bacillota</taxon>
        <taxon>Bacilli</taxon>
        <taxon>Bacillales</taxon>
        <taxon>Paenibacillaceae</taxon>
        <taxon>Paenibacillus</taxon>
    </lineage>
</organism>
<protein>
    <recommendedName>
        <fullName evidence="4">MFS transporter</fullName>
    </recommendedName>
</protein>
<dbReference type="Proteomes" id="UP001519287">
    <property type="component" value="Unassembled WGS sequence"/>
</dbReference>
<dbReference type="EMBL" id="JAGGLB010000034">
    <property type="protein sequence ID" value="MBP1995428.1"/>
    <property type="molecule type" value="Genomic_DNA"/>
</dbReference>